<protein>
    <recommendedName>
        <fullName evidence="2">adenosylhomocysteine nucleosidase</fullName>
        <ecNumber evidence="2">3.2.2.9</ecNumber>
    </recommendedName>
</protein>
<name>A0AAU9D8Q3_9FUSO</name>
<evidence type="ECO:0000256" key="2">
    <source>
        <dbReference type="ARBA" id="ARBA00011974"/>
    </source>
</evidence>
<sequence>MIGIIGAMNEEIIELKSNMKLSKEEVAANMSFFVGEINGKEIVLVESGIGKVNSAMCTTILIERFNVDKIIFTGVAGAINNNLEVGDVVISKDLIQHDVDATAFGAKLGEIPRMKTSIFKGDEKLIEIAEKAAKINIKKHSAIIGRILSGDQFVSSSEKIDKLRENFNGDCVEMEGASVAQVCYIYNIPFVIIRAISDKADHSAKVDFKTFVNDAAKNAKNIVLSMLENMES</sequence>
<dbReference type="PANTHER" id="PTHR46832:SF1">
    <property type="entry name" value="5'-METHYLTHIOADENOSINE_S-ADENOSYLHOMOCYSTEINE NUCLEOSIDASE"/>
    <property type="match status" value="1"/>
</dbReference>
<dbReference type="Pfam" id="PF01048">
    <property type="entry name" value="PNP_UDP_1"/>
    <property type="match status" value="1"/>
</dbReference>
<organism evidence="8 9">
    <name type="scientific">Haliovirga abyssi</name>
    <dbReference type="NCBI Taxonomy" id="2996794"/>
    <lineage>
        <taxon>Bacteria</taxon>
        <taxon>Fusobacteriati</taxon>
        <taxon>Fusobacteriota</taxon>
        <taxon>Fusobacteriia</taxon>
        <taxon>Fusobacteriales</taxon>
        <taxon>Haliovirgaceae</taxon>
        <taxon>Haliovirga</taxon>
    </lineage>
</organism>
<dbReference type="GO" id="GO:0008782">
    <property type="term" value="F:adenosylhomocysteine nucleosidase activity"/>
    <property type="evidence" value="ECO:0007669"/>
    <property type="project" value="UniProtKB-EC"/>
</dbReference>
<dbReference type="InterPro" id="IPR000845">
    <property type="entry name" value="Nucleoside_phosphorylase_d"/>
</dbReference>
<keyword evidence="5" id="KW-0486">Methionine biosynthesis</keyword>
<evidence type="ECO:0000256" key="4">
    <source>
        <dbReference type="ARBA" id="ARBA00022801"/>
    </source>
</evidence>
<dbReference type="EMBL" id="AP027059">
    <property type="protein sequence ID" value="BDU50988.1"/>
    <property type="molecule type" value="Genomic_DNA"/>
</dbReference>
<reference evidence="8 9" key="1">
    <citation type="submission" date="2022-11" db="EMBL/GenBank/DDBJ databases">
        <title>Haliovirga abyssi gen. nov., sp. nov., a mesophilic fermentative bacterium isolated from the Iheya North hydrothermal field and the proposal of Haliovirgaceae fam. nov.</title>
        <authorList>
            <person name="Miyazaki U."/>
            <person name="Tame A."/>
            <person name="Miyazaki J."/>
            <person name="Takai K."/>
            <person name="Sawayama S."/>
            <person name="Kitajima M."/>
            <person name="Okamoto A."/>
            <person name="Nakagawa S."/>
        </authorList>
    </citation>
    <scope>NUCLEOTIDE SEQUENCE [LARGE SCALE GENOMIC DNA]</scope>
    <source>
        <strain evidence="8 9">IC12</strain>
    </source>
</reference>
<dbReference type="GO" id="GO:0009164">
    <property type="term" value="P:nucleoside catabolic process"/>
    <property type="evidence" value="ECO:0007669"/>
    <property type="project" value="InterPro"/>
</dbReference>
<dbReference type="CDD" id="cd09008">
    <property type="entry name" value="MTAN"/>
    <property type="match status" value="1"/>
</dbReference>
<dbReference type="PANTHER" id="PTHR46832">
    <property type="entry name" value="5'-METHYLTHIOADENOSINE/S-ADENOSYLHOMOCYSTEINE NUCLEOSIDASE"/>
    <property type="match status" value="1"/>
</dbReference>
<keyword evidence="9" id="KW-1185">Reference proteome</keyword>
<comment type="catalytic activity">
    <reaction evidence="6">
        <text>5'-deoxyadenosine + H2O = 5-deoxy-D-ribose + adenine</text>
        <dbReference type="Rhea" id="RHEA:29859"/>
        <dbReference type="ChEBI" id="CHEBI:15377"/>
        <dbReference type="ChEBI" id="CHEBI:16708"/>
        <dbReference type="ChEBI" id="CHEBI:17319"/>
        <dbReference type="ChEBI" id="CHEBI:149540"/>
        <dbReference type="EC" id="3.2.2.9"/>
    </reaction>
    <physiologicalReaction direction="left-to-right" evidence="6">
        <dbReference type="Rhea" id="RHEA:29860"/>
    </physiologicalReaction>
</comment>
<evidence type="ECO:0000259" key="7">
    <source>
        <dbReference type="Pfam" id="PF01048"/>
    </source>
</evidence>
<evidence type="ECO:0000256" key="1">
    <source>
        <dbReference type="ARBA" id="ARBA00004945"/>
    </source>
</evidence>
<dbReference type="Proteomes" id="UP001321582">
    <property type="component" value="Chromosome"/>
</dbReference>
<evidence type="ECO:0000256" key="6">
    <source>
        <dbReference type="ARBA" id="ARBA00050313"/>
    </source>
</evidence>
<dbReference type="InterPro" id="IPR035994">
    <property type="entry name" value="Nucleoside_phosphorylase_sf"/>
</dbReference>
<dbReference type="KEGG" id="haby:HLVA_15570"/>
<dbReference type="FunFam" id="3.40.50.1580:FF:000001">
    <property type="entry name" value="MTA/SAH nucleosidase family protein"/>
    <property type="match status" value="1"/>
</dbReference>
<keyword evidence="3" id="KW-0028">Amino-acid biosynthesis</keyword>
<gene>
    <name evidence="8" type="primary">mtnN</name>
    <name evidence="8" type="ORF">HLVA_15570</name>
</gene>
<accession>A0AAU9D8Q3</accession>
<dbReference type="InterPro" id="IPR010049">
    <property type="entry name" value="MTA_SAH_Nsdase"/>
</dbReference>
<evidence type="ECO:0000313" key="8">
    <source>
        <dbReference type="EMBL" id="BDU50988.1"/>
    </source>
</evidence>
<proteinExistence type="predicted"/>
<dbReference type="NCBIfam" id="NF004079">
    <property type="entry name" value="PRK05584.1"/>
    <property type="match status" value="1"/>
</dbReference>
<dbReference type="GO" id="GO:0008930">
    <property type="term" value="F:methylthioadenosine nucleosidase activity"/>
    <property type="evidence" value="ECO:0007669"/>
    <property type="project" value="InterPro"/>
</dbReference>
<dbReference type="RefSeq" id="WP_307903834.1">
    <property type="nucleotide sequence ID" value="NZ_AP027059.1"/>
</dbReference>
<dbReference type="GO" id="GO:0019284">
    <property type="term" value="P:L-methionine salvage from S-adenosylmethionine"/>
    <property type="evidence" value="ECO:0007669"/>
    <property type="project" value="TreeGrafter"/>
</dbReference>
<dbReference type="GO" id="GO:0019509">
    <property type="term" value="P:L-methionine salvage from methylthioadenosine"/>
    <property type="evidence" value="ECO:0007669"/>
    <property type="project" value="InterPro"/>
</dbReference>
<evidence type="ECO:0000256" key="3">
    <source>
        <dbReference type="ARBA" id="ARBA00022605"/>
    </source>
</evidence>
<evidence type="ECO:0000256" key="5">
    <source>
        <dbReference type="ARBA" id="ARBA00023167"/>
    </source>
</evidence>
<dbReference type="NCBIfam" id="TIGR01704">
    <property type="entry name" value="MTA_SAH-Nsdase"/>
    <property type="match status" value="1"/>
</dbReference>
<dbReference type="AlphaFoldDB" id="A0AAU9D8Q3"/>
<feature type="domain" description="Nucleoside phosphorylase" evidence="7">
    <location>
        <begin position="2"/>
        <end position="228"/>
    </location>
</feature>
<dbReference type="GO" id="GO:0005829">
    <property type="term" value="C:cytosol"/>
    <property type="evidence" value="ECO:0007669"/>
    <property type="project" value="TreeGrafter"/>
</dbReference>
<evidence type="ECO:0000313" key="9">
    <source>
        <dbReference type="Proteomes" id="UP001321582"/>
    </source>
</evidence>
<keyword evidence="4" id="KW-0378">Hydrolase</keyword>
<dbReference type="EC" id="3.2.2.9" evidence="2"/>
<dbReference type="Gene3D" id="3.40.50.1580">
    <property type="entry name" value="Nucleoside phosphorylase domain"/>
    <property type="match status" value="1"/>
</dbReference>
<comment type="pathway">
    <text evidence="1">Amino-acid biosynthesis; L-methionine biosynthesis via salvage pathway; S-methyl-5-thio-alpha-D-ribose 1-phosphate from S-methyl-5'-thioadenosine (hydrolase route): step 1/2.</text>
</comment>
<dbReference type="SUPFAM" id="SSF53167">
    <property type="entry name" value="Purine and uridine phosphorylases"/>
    <property type="match status" value="1"/>
</dbReference>